<dbReference type="Pfam" id="PF04773">
    <property type="entry name" value="FecR"/>
    <property type="match status" value="1"/>
</dbReference>
<proteinExistence type="predicted"/>
<dbReference type="EMBL" id="AP024086">
    <property type="protein sequence ID" value="BCL61181.1"/>
    <property type="molecule type" value="Genomic_DNA"/>
</dbReference>
<protein>
    <recommendedName>
        <fullName evidence="5">LysM domain-containing protein</fullName>
    </recommendedName>
</protein>
<dbReference type="InterPro" id="IPR018392">
    <property type="entry name" value="LysM"/>
</dbReference>
<name>A0A8D5FTN7_9BACT</name>
<accession>A0A8D5FTN7</accession>
<dbReference type="AlphaFoldDB" id="A0A8D5FTN7"/>
<sequence length="556" mass="62562">MVKYCMLLKNQTGKLFFFLLVLLSFSVSPCRSETLIPIIVKDGSNLTHIARDYCNSRDDWKILARINRINPPFTVYPGQTLQVPLSLLLTEKLFAKVDSVSGGVFVLKNDNTLIPLKKGDHVRPGQTVVTEEDGFAFLIFPDNRYTRLAGGTRFSMTYLVRLTDDSMKAEFFLEKGRIVHSVKSRLKRNETFFTKTPVSVTGVRGTEFRMKVTGGNANIIETIKGIVGVQASGKTIAVEKGKGLKVIAGEPPRQPRDLPPSPPLPRLASVYKTLPVVLTVPGLEATTSLRLRVATDSEGMHTAFEQLIKAGQQFTLMALEDRTYYGYLTQIDERHFESLPTGPFEIRVRTVPSAPIITDSLEGKTLFKKNISHKWLRGAEAGKFFIQLARDRNFKTIIEEKIQEESEYTTAELTPGEYYFRLQAIADDGFHSNFSRVDSWKIVEQPSLDNFEPVTGKNVVLRWESMGDGIVYDFQVAKDKEFHSLIVDKSGLVEPSFQFIDYLEPANYYVRVRGVLSDGQVSPWTPYQVLTIEQEPFGILDAGVALFFLTCLVIIL</sequence>
<dbReference type="PROSITE" id="PS51782">
    <property type="entry name" value="LYSM"/>
    <property type="match status" value="1"/>
</dbReference>
<feature type="domain" description="LysM" evidence="2">
    <location>
        <begin position="36"/>
        <end position="83"/>
    </location>
</feature>
<dbReference type="InterPro" id="IPR003961">
    <property type="entry name" value="FN3_dom"/>
</dbReference>
<organism evidence="3 4">
    <name type="scientific">Desulfomarina profundi</name>
    <dbReference type="NCBI Taxonomy" id="2772557"/>
    <lineage>
        <taxon>Bacteria</taxon>
        <taxon>Pseudomonadati</taxon>
        <taxon>Thermodesulfobacteriota</taxon>
        <taxon>Desulfobulbia</taxon>
        <taxon>Desulfobulbales</taxon>
        <taxon>Desulfobulbaceae</taxon>
        <taxon>Desulfomarina</taxon>
    </lineage>
</organism>
<dbReference type="PANTHER" id="PTHR38731:SF1">
    <property type="entry name" value="FECR PROTEIN DOMAIN-CONTAINING PROTEIN"/>
    <property type="match status" value="1"/>
</dbReference>
<dbReference type="KEGG" id="dbk:DGMP_18740"/>
<evidence type="ECO:0008006" key="5">
    <source>
        <dbReference type="Google" id="ProtNLM"/>
    </source>
</evidence>
<dbReference type="Pfam" id="PF01476">
    <property type="entry name" value="LysM"/>
    <property type="match status" value="1"/>
</dbReference>
<evidence type="ECO:0000313" key="3">
    <source>
        <dbReference type="EMBL" id="BCL61181.1"/>
    </source>
</evidence>
<feature type="domain" description="Fibronectin type-III" evidence="1">
    <location>
        <begin position="445"/>
        <end position="535"/>
    </location>
</feature>
<reference evidence="3" key="1">
    <citation type="submission" date="2020-09" db="EMBL/GenBank/DDBJ databases">
        <title>Desulfogranum mesoprofundum gen. nov., sp. nov., a novel mesophilic, sulfate-reducing chemolithoautotroph isolated from a deep-sea hydrothermal vent chimney in the Suiyo Seamount.</title>
        <authorList>
            <person name="Hashimoto Y."/>
            <person name="Nakagawa S."/>
        </authorList>
    </citation>
    <scope>NUCLEOTIDE SEQUENCE</scope>
    <source>
        <strain evidence="3">KT2</strain>
    </source>
</reference>
<dbReference type="InterPro" id="IPR006860">
    <property type="entry name" value="FecR"/>
</dbReference>
<evidence type="ECO:0000259" key="1">
    <source>
        <dbReference type="PROSITE" id="PS50853"/>
    </source>
</evidence>
<dbReference type="PROSITE" id="PS50853">
    <property type="entry name" value="FN3"/>
    <property type="match status" value="1"/>
</dbReference>
<keyword evidence="4" id="KW-1185">Reference proteome</keyword>
<dbReference type="PANTHER" id="PTHR38731">
    <property type="entry name" value="LIPL45-RELATED LIPOPROTEIN-RELATED"/>
    <property type="match status" value="1"/>
</dbReference>
<gene>
    <name evidence="3" type="ORF">DGMP_18740</name>
</gene>
<evidence type="ECO:0000313" key="4">
    <source>
        <dbReference type="Proteomes" id="UP000826725"/>
    </source>
</evidence>
<dbReference type="Proteomes" id="UP000826725">
    <property type="component" value="Chromosome"/>
</dbReference>
<evidence type="ECO:0000259" key="2">
    <source>
        <dbReference type="PROSITE" id="PS51782"/>
    </source>
</evidence>